<dbReference type="PROSITE" id="PS50082">
    <property type="entry name" value="WD_REPEATS_2"/>
    <property type="match status" value="1"/>
</dbReference>
<dbReference type="SUPFAM" id="SSF50978">
    <property type="entry name" value="WD40 repeat-like"/>
    <property type="match status" value="1"/>
</dbReference>
<feature type="coiled-coil region" evidence="4">
    <location>
        <begin position="205"/>
        <end position="271"/>
    </location>
</feature>
<proteinExistence type="predicted"/>
<dbReference type="PROSITE" id="PS50294">
    <property type="entry name" value="WD_REPEATS_REGION"/>
    <property type="match status" value="1"/>
</dbReference>
<dbReference type="AlphaFoldDB" id="X6P6B3"/>
<reference evidence="5 6" key="1">
    <citation type="journal article" date="2013" name="Curr. Biol.">
        <title>The Genome of the Foraminiferan Reticulomyxa filosa.</title>
        <authorList>
            <person name="Glockner G."/>
            <person name="Hulsmann N."/>
            <person name="Schleicher M."/>
            <person name="Noegel A.A."/>
            <person name="Eichinger L."/>
            <person name="Gallinger C."/>
            <person name="Pawlowski J."/>
            <person name="Sierra R."/>
            <person name="Euteneuer U."/>
            <person name="Pillet L."/>
            <person name="Moustafa A."/>
            <person name="Platzer M."/>
            <person name="Groth M."/>
            <person name="Szafranski K."/>
            <person name="Schliwa M."/>
        </authorList>
    </citation>
    <scope>NUCLEOTIDE SEQUENCE [LARGE SCALE GENOMIC DNA]</scope>
</reference>
<dbReference type="InterPro" id="IPR013083">
    <property type="entry name" value="Znf_RING/FYVE/PHD"/>
</dbReference>
<dbReference type="InterPro" id="IPR036322">
    <property type="entry name" value="WD40_repeat_dom_sf"/>
</dbReference>
<dbReference type="Gene3D" id="3.30.40.10">
    <property type="entry name" value="Zinc/RING finger domain, C3HC4 (zinc finger)"/>
    <property type="match status" value="1"/>
</dbReference>
<sequence length="382" mass="44894">MNKLGDENMKEKEGFVETIITSVPFVRQCFDKNWVLQLNPQEQIGHCICLICKQVANNPVEINCPQHEDMDEALIAGENCLKQFLKNNNNKCPVQPHDGCQYYKVKAMQKQINELNVICQMQFNQDLKTIGMNEEGQTDGDMTVICDFKGKIRDMNEHLNTSCALKVSNCWFRQFGCEYSCPDKDLKHHLIENMRQHFDFVIKKFELMQQIIKQQQDEIKQLKSEKELNEKKQDEEISKINNNNLILKQQLNNQSTEIQQLKKETQFKDNKINVNYNEDKKDNDYNHQLLQSKYIASSTFNFDLFRSSSKIFNTLKGHAGIVWSIDYSTFDGNQFICSGSSDRTVRLWDVDNNKQIQSFDGHLDYVYCVKFSPYHYYNHHRN</sequence>
<dbReference type="Gene3D" id="2.130.10.10">
    <property type="entry name" value="YVTN repeat-like/Quinoprotein amine dehydrogenase"/>
    <property type="match status" value="1"/>
</dbReference>
<keyword evidence="4" id="KW-0175">Coiled coil</keyword>
<protein>
    <submittedName>
        <fullName evidence="5">Uncharacterized protein</fullName>
    </submittedName>
</protein>
<gene>
    <name evidence="5" type="ORF">RFI_03951</name>
</gene>
<dbReference type="InterPro" id="IPR001680">
    <property type="entry name" value="WD40_rpt"/>
</dbReference>
<name>X6P6B3_RETFI</name>
<evidence type="ECO:0000313" key="5">
    <source>
        <dbReference type="EMBL" id="ETO33157.1"/>
    </source>
</evidence>
<dbReference type="PROSITE" id="PS00678">
    <property type="entry name" value="WD_REPEATS_1"/>
    <property type="match status" value="1"/>
</dbReference>
<keyword evidence="1 3" id="KW-0853">WD repeat</keyword>
<organism evidence="5 6">
    <name type="scientific">Reticulomyxa filosa</name>
    <dbReference type="NCBI Taxonomy" id="46433"/>
    <lineage>
        <taxon>Eukaryota</taxon>
        <taxon>Sar</taxon>
        <taxon>Rhizaria</taxon>
        <taxon>Retaria</taxon>
        <taxon>Foraminifera</taxon>
        <taxon>Monothalamids</taxon>
        <taxon>Reticulomyxidae</taxon>
        <taxon>Reticulomyxa</taxon>
    </lineage>
</organism>
<dbReference type="PANTHER" id="PTHR22847:SF637">
    <property type="entry name" value="WD REPEAT DOMAIN 5B"/>
    <property type="match status" value="1"/>
</dbReference>
<dbReference type="Pfam" id="PF00400">
    <property type="entry name" value="WD40"/>
    <property type="match status" value="2"/>
</dbReference>
<dbReference type="EMBL" id="ASPP01003629">
    <property type="protein sequence ID" value="ETO33157.1"/>
    <property type="molecule type" value="Genomic_DNA"/>
</dbReference>
<evidence type="ECO:0000256" key="3">
    <source>
        <dbReference type="PROSITE-ProRule" id="PRU00221"/>
    </source>
</evidence>
<dbReference type="SMART" id="SM00320">
    <property type="entry name" value="WD40"/>
    <property type="match status" value="1"/>
</dbReference>
<comment type="caution">
    <text evidence="5">The sequence shown here is derived from an EMBL/GenBank/DDBJ whole genome shotgun (WGS) entry which is preliminary data.</text>
</comment>
<dbReference type="PANTHER" id="PTHR22847">
    <property type="entry name" value="WD40 REPEAT PROTEIN"/>
    <property type="match status" value="1"/>
</dbReference>
<feature type="non-terminal residue" evidence="5">
    <location>
        <position position="382"/>
    </location>
</feature>
<accession>X6P6B3</accession>
<dbReference type="InterPro" id="IPR019775">
    <property type="entry name" value="WD40_repeat_CS"/>
</dbReference>
<feature type="repeat" description="WD" evidence="3">
    <location>
        <begin position="315"/>
        <end position="358"/>
    </location>
</feature>
<evidence type="ECO:0000256" key="2">
    <source>
        <dbReference type="ARBA" id="ARBA00022737"/>
    </source>
</evidence>
<dbReference type="Proteomes" id="UP000023152">
    <property type="component" value="Unassembled WGS sequence"/>
</dbReference>
<evidence type="ECO:0000256" key="4">
    <source>
        <dbReference type="SAM" id="Coils"/>
    </source>
</evidence>
<keyword evidence="6" id="KW-1185">Reference proteome</keyword>
<dbReference type="GO" id="GO:1990234">
    <property type="term" value="C:transferase complex"/>
    <property type="evidence" value="ECO:0007669"/>
    <property type="project" value="UniProtKB-ARBA"/>
</dbReference>
<evidence type="ECO:0000256" key="1">
    <source>
        <dbReference type="ARBA" id="ARBA00022574"/>
    </source>
</evidence>
<keyword evidence="2" id="KW-0677">Repeat</keyword>
<evidence type="ECO:0000313" key="6">
    <source>
        <dbReference type="Proteomes" id="UP000023152"/>
    </source>
</evidence>
<dbReference type="InterPro" id="IPR015943">
    <property type="entry name" value="WD40/YVTN_repeat-like_dom_sf"/>
</dbReference>